<dbReference type="PANTHER" id="PTHR42939">
    <property type="entry name" value="ABC TRANSPORTER ATP-BINDING PROTEIN ALBC-RELATED"/>
    <property type="match status" value="1"/>
</dbReference>
<keyword evidence="1" id="KW-0813">Transport</keyword>
<gene>
    <name evidence="5" type="ORF">LPAF129_06500</name>
</gene>
<proteinExistence type="predicted"/>
<accession>A0ABQ5JIP1</accession>
<comment type="caution">
    <text evidence="5">The sequence shown here is derived from an EMBL/GenBank/DDBJ whole genome shotgun (WGS) entry which is preliminary data.</text>
</comment>
<evidence type="ECO:0000259" key="4">
    <source>
        <dbReference type="PROSITE" id="PS50893"/>
    </source>
</evidence>
<reference evidence="5" key="1">
    <citation type="journal article" date="2022" name="Int. J. Syst. Evol. Microbiol.">
        <title>A novel species of lactic acid bacteria, Ligilactobacillus pabuli sp. nov., isolated from alfalfa silage.</title>
        <authorList>
            <person name="Tohno M."/>
            <person name="Tanizawa Y."/>
            <person name="Sawada H."/>
            <person name="Sakamoto M."/>
            <person name="Ohkuma M."/>
            <person name="Kobayashi H."/>
        </authorList>
    </citation>
    <scope>NUCLEOTIDE SEQUENCE</scope>
    <source>
        <strain evidence="5">AF129</strain>
    </source>
</reference>
<dbReference type="InterPro" id="IPR027417">
    <property type="entry name" value="P-loop_NTPase"/>
</dbReference>
<dbReference type="InterPro" id="IPR003593">
    <property type="entry name" value="AAA+_ATPase"/>
</dbReference>
<keyword evidence="3 5" id="KW-0067">ATP-binding</keyword>
<dbReference type="PROSITE" id="PS00211">
    <property type="entry name" value="ABC_TRANSPORTER_1"/>
    <property type="match status" value="1"/>
</dbReference>
<dbReference type="Pfam" id="PF00005">
    <property type="entry name" value="ABC_tran"/>
    <property type="match status" value="1"/>
</dbReference>
<evidence type="ECO:0000313" key="6">
    <source>
        <dbReference type="Proteomes" id="UP001055149"/>
    </source>
</evidence>
<name>A0ABQ5JIP1_9LACO</name>
<evidence type="ECO:0000256" key="2">
    <source>
        <dbReference type="ARBA" id="ARBA00022741"/>
    </source>
</evidence>
<dbReference type="Gene3D" id="3.40.50.300">
    <property type="entry name" value="P-loop containing nucleotide triphosphate hydrolases"/>
    <property type="match status" value="1"/>
</dbReference>
<evidence type="ECO:0000256" key="3">
    <source>
        <dbReference type="ARBA" id="ARBA00022840"/>
    </source>
</evidence>
<dbReference type="GO" id="GO:0005524">
    <property type="term" value="F:ATP binding"/>
    <property type="evidence" value="ECO:0007669"/>
    <property type="project" value="UniProtKB-KW"/>
</dbReference>
<dbReference type="InterPro" id="IPR003439">
    <property type="entry name" value="ABC_transporter-like_ATP-bd"/>
</dbReference>
<keyword evidence="2" id="KW-0547">Nucleotide-binding</keyword>
<evidence type="ECO:0000256" key="1">
    <source>
        <dbReference type="ARBA" id="ARBA00022448"/>
    </source>
</evidence>
<organism evidence="5 6">
    <name type="scientific">Ligilactobacillus pabuli</name>
    <dbReference type="NCBI Taxonomy" id="2886039"/>
    <lineage>
        <taxon>Bacteria</taxon>
        <taxon>Bacillati</taxon>
        <taxon>Bacillota</taxon>
        <taxon>Bacilli</taxon>
        <taxon>Lactobacillales</taxon>
        <taxon>Lactobacillaceae</taxon>
        <taxon>Ligilactobacillus</taxon>
    </lineage>
</organism>
<dbReference type="EMBL" id="BQXH01000004">
    <property type="protein sequence ID" value="GKS80965.1"/>
    <property type="molecule type" value="Genomic_DNA"/>
</dbReference>
<dbReference type="PROSITE" id="PS50893">
    <property type="entry name" value="ABC_TRANSPORTER_2"/>
    <property type="match status" value="1"/>
</dbReference>
<dbReference type="Proteomes" id="UP001055149">
    <property type="component" value="Unassembled WGS sequence"/>
</dbReference>
<keyword evidence="6" id="KW-1185">Reference proteome</keyword>
<dbReference type="SUPFAM" id="SSF52540">
    <property type="entry name" value="P-loop containing nucleoside triphosphate hydrolases"/>
    <property type="match status" value="1"/>
</dbReference>
<dbReference type="InterPro" id="IPR051782">
    <property type="entry name" value="ABC_Transporter_VariousFunc"/>
</dbReference>
<dbReference type="PANTHER" id="PTHR42939:SF5">
    <property type="entry name" value="ABC-TYPE TRANSPORTER ATP-BINDING PROTEIN ECSA"/>
    <property type="match status" value="1"/>
</dbReference>
<dbReference type="RefSeq" id="WP_244054734.1">
    <property type="nucleotide sequence ID" value="NZ_BQXH01000004.1"/>
</dbReference>
<feature type="domain" description="ABC transporter" evidence="4">
    <location>
        <begin position="3"/>
        <end position="233"/>
    </location>
</feature>
<sequence length="241" mass="26701">MTLKVEHLVGGYSSIPVLKDISFEVPSHSLVGLIGLNGAGKSTTINHVIGLLRPMKGTIELNGLSLQEDAAAYKNKIAYIPEIPVLYEELTLKEHLELTMMAYQLDPKEAWQKANRYLKIFRLDNKLDWFPINFSKGMKQKVMIVCALLPKVELLLVDEPFLGLDPLATHDLLMLLDEEKQAGTAILMSTHVLSTAEEVCDSFVMIDDGQLLAAGTLADLQEQSGQSDASLSKIYLDMTEK</sequence>
<dbReference type="CDD" id="cd03230">
    <property type="entry name" value="ABC_DR_subfamily_A"/>
    <property type="match status" value="1"/>
</dbReference>
<protein>
    <submittedName>
        <fullName evidence="5">ABC transporter ATP-binding protein</fullName>
    </submittedName>
</protein>
<evidence type="ECO:0000313" key="5">
    <source>
        <dbReference type="EMBL" id="GKS80965.1"/>
    </source>
</evidence>
<dbReference type="InterPro" id="IPR017871">
    <property type="entry name" value="ABC_transporter-like_CS"/>
</dbReference>
<dbReference type="SMART" id="SM00382">
    <property type="entry name" value="AAA"/>
    <property type="match status" value="1"/>
</dbReference>